<organism evidence="4 5">
    <name type="scientific">Corynebacterium matruchotii</name>
    <dbReference type="NCBI Taxonomy" id="43768"/>
    <lineage>
        <taxon>Bacteria</taxon>
        <taxon>Bacillati</taxon>
        <taxon>Actinomycetota</taxon>
        <taxon>Actinomycetes</taxon>
        <taxon>Mycobacteriales</taxon>
        <taxon>Corynebacteriaceae</taxon>
        <taxon>Corynebacterium</taxon>
    </lineage>
</organism>
<feature type="region of interest" description="Disordered" evidence="1">
    <location>
        <begin position="420"/>
        <end position="482"/>
    </location>
</feature>
<sequence length="482" mass="52277">MCALALTMAISTSVIVAPNASAQSSDLSSGSSSSSSDSNKSSGSSGSSDLWERILKLLGRSKIVPLIMQVSPGIITKKMGDILGRGISDHVGAMAGDLGIMVPINKNKEFAIIFGDSFSGNGFGQGNWMSPIGAIATYDDNGQIVVKRPLNKGDRIEQLLKYNHDNNLTLIPSDVINLDGTLYMQGMWNEGLGNVRGTQIWKSTDQGKTWSSVATTSKHFMNGFGDLLTWERGDDGYVYVMSSRFNRNDGVYLSRFRPEQIGDRNTWEHYVNGSWEANGGRNISPIIKDDMKAGEMSLRRIEDHWVLCMFNEKTASIEVRISDRIDTNWNDIKPAHVVVAGNGGWGAAQTPNNFTQLYGGYIAPGSTIADMNIVVSQWNTSNNSRYMSTQFNVKGLDKFFGITPKAEEVTANGAQAKPELQNAPAPANHDGSDNQGSGVGDDRQIEVRESPVDPEVSGQLAEEKAAEAAADVTVVPLDEEHQ</sequence>
<dbReference type="InterPro" id="IPR025442">
    <property type="entry name" value="DUF4185"/>
</dbReference>
<feature type="domain" description="DUF4185" evidence="3">
    <location>
        <begin position="90"/>
        <end position="390"/>
    </location>
</feature>
<evidence type="ECO:0000313" key="4">
    <source>
        <dbReference type="EMBL" id="SPW23855.1"/>
    </source>
</evidence>
<dbReference type="GeneID" id="84573324"/>
<evidence type="ECO:0000259" key="3">
    <source>
        <dbReference type="Pfam" id="PF13810"/>
    </source>
</evidence>
<name>A0A8B4GZL8_9CORY</name>
<evidence type="ECO:0000256" key="1">
    <source>
        <dbReference type="SAM" id="MobiDB-lite"/>
    </source>
</evidence>
<comment type="caution">
    <text evidence="4">The sequence shown here is derived from an EMBL/GenBank/DDBJ whole genome shotgun (WGS) entry which is preliminary data.</text>
</comment>
<feature type="compositionally biased region" description="Low complexity" evidence="1">
    <location>
        <begin position="24"/>
        <end position="48"/>
    </location>
</feature>
<dbReference type="EMBL" id="UARK01000001">
    <property type="protein sequence ID" value="SPW23855.1"/>
    <property type="molecule type" value="Genomic_DNA"/>
</dbReference>
<feature type="compositionally biased region" description="Basic and acidic residues" evidence="1">
    <location>
        <begin position="440"/>
        <end position="451"/>
    </location>
</feature>
<feature type="region of interest" description="Disordered" evidence="1">
    <location>
        <begin position="22"/>
        <end position="48"/>
    </location>
</feature>
<feature type="signal peptide" evidence="2">
    <location>
        <begin position="1"/>
        <end position="22"/>
    </location>
</feature>
<protein>
    <submittedName>
        <fullName evidence="4">Putative secreted protein</fullName>
    </submittedName>
</protein>
<dbReference type="Proteomes" id="UP000249886">
    <property type="component" value="Unassembled WGS sequence"/>
</dbReference>
<keyword evidence="2" id="KW-0732">Signal</keyword>
<evidence type="ECO:0000313" key="5">
    <source>
        <dbReference type="Proteomes" id="UP000249886"/>
    </source>
</evidence>
<reference evidence="4 5" key="1">
    <citation type="submission" date="2018-06" db="EMBL/GenBank/DDBJ databases">
        <authorList>
            <consortium name="Pathogen Informatics"/>
            <person name="Doyle S."/>
        </authorList>
    </citation>
    <scope>NUCLEOTIDE SEQUENCE [LARGE SCALE GENOMIC DNA]</scope>
    <source>
        <strain evidence="4 5">NCTC10254</strain>
    </source>
</reference>
<evidence type="ECO:0000256" key="2">
    <source>
        <dbReference type="SAM" id="SignalP"/>
    </source>
</evidence>
<dbReference type="SUPFAM" id="SSF50939">
    <property type="entry name" value="Sialidases"/>
    <property type="match status" value="1"/>
</dbReference>
<gene>
    <name evidence="4" type="ORF">NCTC10254_00218</name>
</gene>
<dbReference type="RefSeq" id="WP_370443782.1">
    <property type="nucleotide sequence ID" value="NZ_CP050134.2"/>
</dbReference>
<dbReference type="AlphaFoldDB" id="A0A8B4GZL8"/>
<dbReference type="Pfam" id="PF13810">
    <property type="entry name" value="DUF4185"/>
    <property type="match status" value="1"/>
</dbReference>
<accession>A0A8B4GZL8</accession>
<dbReference type="InterPro" id="IPR036278">
    <property type="entry name" value="Sialidase_sf"/>
</dbReference>
<proteinExistence type="predicted"/>
<feature type="chain" id="PRO_5032317029" evidence="2">
    <location>
        <begin position="23"/>
        <end position="482"/>
    </location>
</feature>